<dbReference type="InterPro" id="IPR008936">
    <property type="entry name" value="Rho_GTPase_activation_prot"/>
</dbReference>
<dbReference type="PROSITE" id="PS50238">
    <property type="entry name" value="RHOGAP"/>
    <property type="match status" value="1"/>
</dbReference>
<dbReference type="GO" id="GO:0005096">
    <property type="term" value="F:GTPase activator activity"/>
    <property type="evidence" value="ECO:0007669"/>
    <property type="project" value="UniProtKB-KW"/>
</dbReference>
<sequence length="768" mass="86711">SSARFGSCRMLSSSHTTCLPTSSTPAPSAPSVTSDPCRISMETYWREVRSIEEEEEEEGEDEAERKSMDEVELEEAWLAEAGLSSLVTEEDTPLSAEVLLSTLTRQQAATVRKRLDKYTETLKSRNRQPVKDHQPDEGLADRSPSSSSGCAESPPGPYHITTKTIRRSNHRVRPTIPTFLSQDPLGEDASPSQHTLLETHPRSSHTPTTPADDSRQADWLLREYPYSEGVAEHKQRGTCWDCLRFHGDNSDDHPRPQFGLVSPAQGLTWADDLSSHDLTSLGFICHIELSTFLQTLGVQTKRTRSRRLRTRGAFHVPPQGWKPQTHNRLNDSQKNSQSKTSRVRVVAIDFKKSHFTLNSAFKVMKNNNCECVCVCFSDSGVFNVPLNSLLENDRKKFPGIKVPVFFQKLLWVLESSLQTEGILRVPGSAARLKFLRREADRRCGGFDWSTVRPADAAGLLKLFIRELPTPLLTHTHLPTYRSVLGIPSVVHQVQALQLLILLLPEAHRETLRALLVFLRKVVSHQDQNRMSLWNVSMVMSPNLFSCLRPKNKSSAAKQQQEMEEAVGGAYLIRLMITHQDLLWTVNVITQTLRRCCLSTGDVTPAPVAQVPNFLLSQVRHMNQASSQKELVLSKTRRLLRKKNGKNDMNRVSERKREEPWQITDLCEGVIRVHAPLHTKVSMAIQLDGQMRAKDVTCRFECDNSPCQHLYEVGGNISKFFHVLRHRGGGVSGSYSLTRVSPSAERRLHPDCVLLEVYRVNPHCDWLIK</sequence>
<proteinExistence type="predicted"/>
<dbReference type="PANTHER" id="PTHR14963:SF5">
    <property type="entry name" value="RHO GTPASE-ACTIVATING PROTEIN 28"/>
    <property type="match status" value="1"/>
</dbReference>
<reference evidence="4" key="1">
    <citation type="journal article" date="2004" name="Nature">
        <title>Genome duplication in the teleost fish Tetraodon nigroviridis reveals the early vertebrate proto-karyotype.</title>
        <authorList>
            <person name="Jaillon O."/>
            <person name="Aury J.-M."/>
            <person name="Brunet F."/>
            <person name="Petit J.-L."/>
            <person name="Stange-Thomann N."/>
            <person name="Mauceli E."/>
            <person name="Bouneau L."/>
            <person name="Fischer C."/>
            <person name="Ozouf-Costaz C."/>
            <person name="Bernot A."/>
            <person name="Nicaud S."/>
            <person name="Jaffe D."/>
            <person name="Fisher S."/>
            <person name="Lutfalla G."/>
            <person name="Dossat C."/>
            <person name="Segurens B."/>
            <person name="Dasilva C."/>
            <person name="Salanoubat M."/>
            <person name="Levy M."/>
            <person name="Boudet N."/>
            <person name="Castellano S."/>
            <person name="Anthouard V."/>
            <person name="Jubin C."/>
            <person name="Castelli V."/>
            <person name="Katinka M."/>
            <person name="Vacherie B."/>
            <person name="Biemont C."/>
            <person name="Skalli Z."/>
            <person name="Cattolico L."/>
            <person name="Poulain J."/>
            <person name="De Berardinis V."/>
            <person name="Cruaud C."/>
            <person name="Duprat S."/>
            <person name="Brottier P."/>
            <person name="Coutanceau J.-P."/>
            <person name="Gouzy J."/>
            <person name="Parra G."/>
            <person name="Lardier G."/>
            <person name="Chapple C."/>
            <person name="McKernan K.J."/>
            <person name="McEwan P."/>
            <person name="Bosak S."/>
            <person name="Kellis M."/>
            <person name="Volff J.-N."/>
            <person name="Guigo R."/>
            <person name="Zody M.C."/>
            <person name="Mesirov J."/>
            <person name="Lindblad-Toh K."/>
            <person name="Birren B."/>
            <person name="Nusbaum C."/>
            <person name="Kahn D."/>
            <person name="Robinson-Rechavi M."/>
            <person name="Laudet V."/>
            <person name="Schachter V."/>
            <person name="Quetier F."/>
            <person name="Saurin W."/>
            <person name="Scarpelli C."/>
            <person name="Wincker P."/>
            <person name="Lander E.S."/>
            <person name="Weissenbach J."/>
            <person name="Roest Crollius H."/>
        </authorList>
    </citation>
    <scope>NUCLEOTIDE SEQUENCE [LARGE SCALE GENOMIC DNA]</scope>
</reference>
<organism evidence="4">
    <name type="scientific">Tetraodon nigroviridis</name>
    <name type="common">Spotted green pufferfish</name>
    <name type="synonym">Chelonodon nigroviridis</name>
    <dbReference type="NCBI Taxonomy" id="99883"/>
    <lineage>
        <taxon>Eukaryota</taxon>
        <taxon>Metazoa</taxon>
        <taxon>Chordata</taxon>
        <taxon>Craniata</taxon>
        <taxon>Vertebrata</taxon>
        <taxon>Euteleostomi</taxon>
        <taxon>Actinopterygii</taxon>
        <taxon>Neopterygii</taxon>
        <taxon>Teleostei</taxon>
        <taxon>Neoteleostei</taxon>
        <taxon>Acanthomorphata</taxon>
        <taxon>Eupercaria</taxon>
        <taxon>Tetraodontiformes</taxon>
        <taxon>Tetradontoidea</taxon>
        <taxon>Tetraodontidae</taxon>
        <taxon>Tetraodon</taxon>
    </lineage>
</organism>
<feature type="compositionally biased region" description="Low complexity" evidence="2">
    <location>
        <begin position="16"/>
        <end position="35"/>
    </location>
</feature>
<evidence type="ECO:0000256" key="2">
    <source>
        <dbReference type="SAM" id="MobiDB-lite"/>
    </source>
</evidence>
<comment type="caution">
    <text evidence="4">The sequence shown here is derived from an EMBL/GenBank/DDBJ whole genome shotgun (WGS) entry which is preliminary data.</text>
</comment>
<dbReference type="Pfam" id="PF00620">
    <property type="entry name" value="RhoGAP"/>
    <property type="match status" value="1"/>
</dbReference>
<feature type="region of interest" description="Disordered" evidence="2">
    <location>
        <begin position="119"/>
        <end position="216"/>
    </location>
</feature>
<evidence type="ECO:0000256" key="1">
    <source>
        <dbReference type="ARBA" id="ARBA00022468"/>
    </source>
</evidence>
<accession>Q4T478</accession>
<dbReference type="InterPro" id="IPR000198">
    <property type="entry name" value="RhoGAP_dom"/>
</dbReference>
<feature type="compositionally biased region" description="Acidic residues" evidence="2">
    <location>
        <begin position="52"/>
        <end position="62"/>
    </location>
</feature>
<dbReference type="KEGG" id="tng:GSTEN00007452G001"/>
<feature type="compositionally biased region" description="Low complexity" evidence="2">
    <location>
        <begin position="143"/>
        <end position="153"/>
    </location>
</feature>
<evidence type="ECO:0000259" key="3">
    <source>
        <dbReference type="PROSITE" id="PS50238"/>
    </source>
</evidence>
<dbReference type="GO" id="GO:0051497">
    <property type="term" value="P:negative regulation of stress fiber assembly"/>
    <property type="evidence" value="ECO:0007669"/>
    <property type="project" value="TreeGrafter"/>
</dbReference>
<dbReference type="SUPFAM" id="SSF48350">
    <property type="entry name" value="GTPase activation domain, GAP"/>
    <property type="match status" value="1"/>
</dbReference>
<dbReference type="GO" id="GO:0005737">
    <property type="term" value="C:cytoplasm"/>
    <property type="evidence" value="ECO:0007669"/>
    <property type="project" value="TreeGrafter"/>
</dbReference>
<feature type="compositionally biased region" description="Polar residues" evidence="2">
    <location>
        <begin position="322"/>
        <end position="340"/>
    </location>
</feature>
<dbReference type="GO" id="GO:0030833">
    <property type="term" value="P:regulation of actin filament polymerization"/>
    <property type="evidence" value="ECO:0007669"/>
    <property type="project" value="TreeGrafter"/>
</dbReference>
<gene>
    <name evidence="4" type="ORF">GSTENG00007452001</name>
</gene>
<dbReference type="Gene3D" id="1.10.555.10">
    <property type="entry name" value="Rho GTPase activation protein"/>
    <property type="match status" value="1"/>
</dbReference>
<feature type="non-terminal residue" evidence="4">
    <location>
        <position position="768"/>
    </location>
</feature>
<feature type="compositionally biased region" description="Basic and acidic residues" evidence="2">
    <location>
        <begin position="119"/>
        <end position="140"/>
    </location>
</feature>
<dbReference type="AlphaFoldDB" id="Q4T478"/>
<dbReference type="InterPro" id="IPR057323">
    <property type="entry name" value="RHG40/28/18_ubiquitin"/>
</dbReference>
<feature type="domain" description="Rho-GAP" evidence="3">
    <location>
        <begin position="384"/>
        <end position="583"/>
    </location>
</feature>
<dbReference type="CDD" id="cd04391">
    <property type="entry name" value="RhoGAP_ARHGAP18"/>
    <property type="match status" value="1"/>
</dbReference>
<feature type="compositionally biased region" description="Polar residues" evidence="2">
    <location>
        <begin position="1"/>
        <end position="15"/>
    </location>
</feature>
<feature type="region of interest" description="Disordered" evidence="2">
    <location>
        <begin position="314"/>
        <end position="340"/>
    </location>
</feature>
<keyword evidence="1" id="KW-0343">GTPase activation</keyword>
<dbReference type="GO" id="GO:0051056">
    <property type="term" value="P:regulation of small GTPase mediated signal transduction"/>
    <property type="evidence" value="ECO:0007669"/>
    <property type="project" value="TreeGrafter"/>
</dbReference>
<dbReference type="GO" id="GO:0007165">
    <property type="term" value="P:signal transduction"/>
    <property type="evidence" value="ECO:0007669"/>
    <property type="project" value="InterPro"/>
</dbReference>
<reference evidence="4" key="2">
    <citation type="submission" date="2004-02" db="EMBL/GenBank/DDBJ databases">
        <authorList>
            <consortium name="Genoscope"/>
            <consortium name="Whitehead Institute Centre for Genome Research"/>
        </authorList>
    </citation>
    <scope>NUCLEOTIDE SEQUENCE</scope>
</reference>
<dbReference type="EMBL" id="CAAE01009786">
    <property type="protein sequence ID" value="CAF92304.1"/>
    <property type="molecule type" value="Genomic_DNA"/>
</dbReference>
<dbReference type="SMART" id="SM00324">
    <property type="entry name" value="RhoGAP"/>
    <property type="match status" value="1"/>
</dbReference>
<protein>
    <submittedName>
        <fullName evidence="4">(spotted green pufferfish) hypothetical protein</fullName>
    </submittedName>
</protein>
<name>Q4T478_TETNG</name>
<feature type="region of interest" description="Disordered" evidence="2">
    <location>
        <begin position="50"/>
        <end position="71"/>
    </location>
</feature>
<feature type="compositionally biased region" description="Basic residues" evidence="2">
    <location>
        <begin position="164"/>
        <end position="173"/>
    </location>
</feature>
<dbReference type="OrthoDB" id="27680at2759"/>
<dbReference type="FunFam" id="1.10.555.10:FF:000118">
    <property type="entry name" value="Rho GTPase activating protein 28"/>
    <property type="match status" value="1"/>
</dbReference>
<evidence type="ECO:0000313" key="4">
    <source>
        <dbReference type="EMBL" id="CAF92304.1"/>
    </source>
</evidence>
<feature type="region of interest" description="Disordered" evidence="2">
    <location>
        <begin position="1"/>
        <end position="35"/>
    </location>
</feature>
<feature type="non-terminal residue" evidence="4">
    <location>
        <position position="1"/>
    </location>
</feature>
<dbReference type="Pfam" id="PF25442">
    <property type="entry name" value="Ubiquitin_RHG40_C"/>
    <property type="match status" value="1"/>
</dbReference>
<dbReference type="PANTHER" id="PTHR14963">
    <property type="entry name" value="RHO GTPASE ACTIVATING PROTEIN 18,19-RELATED"/>
    <property type="match status" value="1"/>
</dbReference>